<evidence type="ECO:0000256" key="4">
    <source>
        <dbReference type="PROSITE-ProRule" id="PRU00176"/>
    </source>
</evidence>
<keyword evidence="2 4" id="KW-0694">RNA-binding</keyword>
<evidence type="ECO:0000313" key="7">
    <source>
        <dbReference type="Proteomes" id="UP000036987"/>
    </source>
</evidence>
<dbReference type="InterPro" id="IPR012677">
    <property type="entry name" value="Nucleotide-bd_a/b_plait_sf"/>
</dbReference>
<dbReference type="EMBL" id="LFYR01001927">
    <property type="protein sequence ID" value="KMZ58492.1"/>
    <property type="molecule type" value="Genomic_DNA"/>
</dbReference>
<evidence type="ECO:0000313" key="6">
    <source>
        <dbReference type="EMBL" id="KMZ58492.1"/>
    </source>
</evidence>
<dbReference type="Gene3D" id="3.30.70.330">
    <property type="match status" value="1"/>
</dbReference>
<evidence type="ECO:0000256" key="3">
    <source>
        <dbReference type="ARBA" id="ARBA00030780"/>
    </source>
</evidence>
<accession>A0A0K9NQX4</accession>
<comment type="caution">
    <text evidence="6">The sequence shown here is derived from an EMBL/GenBank/DDBJ whole genome shotgun (WGS) entry which is preliminary data.</text>
</comment>
<proteinExistence type="predicted"/>
<dbReference type="OrthoDB" id="6730379at2759"/>
<protein>
    <recommendedName>
        <fullName evidence="1">Probable RNA-binding protein 18</fullName>
    </recommendedName>
    <alternativeName>
        <fullName evidence="3">RNA-binding motif protein 18</fullName>
    </alternativeName>
</protein>
<dbReference type="AlphaFoldDB" id="A0A0K9NQX4"/>
<evidence type="ECO:0000256" key="2">
    <source>
        <dbReference type="ARBA" id="ARBA00022884"/>
    </source>
</evidence>
<dbReference type="STRING" id="29655.A0A0K9NQX4"/>
<dbReference type="OMA" id="FACGRPL"/>
<dbReference type="Proteomes" id="UP000036987">
    <property type="component" value="Unassembled WGS sequence"/>
</dbReference>
<dbReference type="GO" id="GO:0003723">
    <property type="term" value="F:RNA binding"/>
    <property type="evidence" value="ECO:0000318"/>
    <property type="project" value="GO_Central"/>
</dbReference>
<dbReference type="InterPro" id="IPR000504">
    <property type="entry name" value="RRM_dom"/>
</dbReference>
<keyword evidence="7" id="KW-1185">Reference proteome</keyword>
<dbReference type="Pfam" id="PF00076">
    <property type="entry name" value="RRM_1"/>
    <property type="match status" value="1"/>
</dbReference>
<name>A0A0K9NQX4_ZOSMR</name>
<dbReference type="SUPFAM" id="SSF54928">
    <property type="entry name" value="RNA-binding domain, RBD"/>
    <property type="match status" value="1"/>
</dbReference>
<sequence length="139" mass="15729">MDSESESRLYIGNLDHRVTESNLIKMFTPFGKIVSEDFLWHTQGPKRGVPRGYAFIQFCTNKEAKEAKINMNGRMACGRPLVVRFASEKNIREVKNPTIGASCSSNYSTNRVKTIAAIKSKLRSLEEEENKNSKKPKNS</sequence>
<organism evidence="6 7">
    <name type="scientific">Zostera marina</name>
    <name type="common">Eelgrass</name>
    <dbReference type="NCBI Taxonomy" id="29655"/>
    <lineage>
        <taxon>Eukaryota</taxon>
        <taxon>Viridiplantae</taxon>
        <taxon>Streptophyta</taxon>
        <taxon>Embryophyta</taxon>
        <taxon>Tracheophyta</taxon>
        <taxon>Spermatophyta</taxon>
        <taxon>Magnoliopsida</taxon>
        <taxon>Liliopsida</taxon>
        <taxon>Zosteraceae</taxon>
        <taxon>Zostera</taxon>
    </lineage>
</organism>
<gene>
    <name evidence="6" type="ORF">ZOSMA_76G00480</name>
</gene>
<dbReference type="InterPro" id="IPR035979">
    <property type="entry name" value="RBD_domain_sf"/>
</dbReference>
<reference evidence="7" key="1">
    <citation type="journal article" date="2016" name="Nature">
        <title>The genome of the seagrass Zostera marina reveals angiosperm adaptation to the sea.</title>
        <authorList>
            <person name="Olsen J.L."/>
            <person name="Rouze P."/>
            <person name="Verhelst B."/>
            <person name="Lin Y.-C."/>
            <person name="Bayer T."/>
            <person name="Collen J."/>
            <person name="Dattolo E."/>
            <person name="De Paoli E."/>
            <person name="Dittami S."/>
            <person name="Maumus F."/>
            <person name="Michel G."/>
            <person name="Kersting A."/>
            <person name="Lauritano C."/>
            <person name="Lohaus R."/>
            <person name="Toepel M."/>
            <person name="Tonon T."/>
            <person name="Vanneste K."/>
            <person name="Amirebrahimi M."/>
            <person name="Brakel J."/>
            <person name="Bostroem C."/>
            <person name="Chovatia M."/>
            <person name="Grimwood J."/>
            <person name="Jenkins J.W."/>
            <person name="Jueterbock A."/>
            <person name="Mraz A."/>
            <person name="Stam W.T."/>
            <person name="Tice H."/>
            <person name="Bornberg-Bauer E."/>
            <person name="Green P.J."/>
            <person name="Pearson G.A."/>
            <person name="Procaccini G."/>
            <person name="Duarte C.M."/>
            <person name="Schmutz J."/>
            <person name="Reusch T.B.H."/>
            <person name="Van de Peer Y."/>
        </authorList>
    </citation>
    <scope>NUCLEOTIDE SEQUENCE [LARGE SCALE GENOMIC DNA]</scope>
    <source>
        <strain evidence="7">cv. Finnish</strain>
    </source>
</reference>
<evidence type="ECO:0000259" key="5">
    <source>
        <dbReference type="PROSITE" id="PS50102"/>
    </source>
</evidence>
<evidence type="ECO:0000256" key="1">
    <source>
        <dbReference type="ARBA" id="ARBA00021141"/>
    </source>
</evidence>
<dbReference type="InterPro" id="IPR039157">
    <property type="entry name" value="RBM18_RRM"/>
</dbReference>
<dbReference type="CDD" id="cd12355">
    <property type="entry name" value="RRM_RBM18"/>
    <property type="match status" value="1"/>
</dbReference>
<dbReference type="PANTHER" id="PTHR21245">
    <property type="entry name" value="HETEROGENEOUS NUCLEAR RIBONUCLEOPROTEIN"/>
    <property type="match status" value="1"/>
</dbReference>
<dbReference type="SMART" id="SM00360">
    <property type="entry name" value="RRM"/>
    <property type="match status" value="1"/>
</dbReference>
<dbReference type="PROSITE" id="PS50102">
    <property type="entry name" value="RRM"/>
    <property type="match status" value="1"/>
</dbReference>
<feature type="domain" description="RRM" evidence="5">
    <location>
        <begin position="7"/>
        <end position="88"/>
    </location>
</feature>